<dbReference type="RefSeq" id="WP_054470383.1">
    <property type="nucleotide sequence ID" value="NZ_CP159837.1"/>
</dbReference>
<name>A0AAU8JIT4_9CYAN</name>
<gene>
    <name evidence="1" type="ORF">ABWT76_001596</name>
</gene>
<reference evidence="1" key="1">
    <citation type="submission" date="2024-07" db="EMBL/GenBank/DDBJ databases">
        <authorList>
            <person name="Kim Y.J."/>
            <person name="Jeong J.Y."/>
        </authorList>
    </citation>
    <scope>NUCLEOTIDE SEQUENCE</scope>
    <source>
        <strain evidence="1">GIHE-MW2</strain>
    </source>
</reference>
<evidence type="ECO:0000313" key="1">
    <source>
        <dbReference type="EMBL" id="XCM38728.1"/>
    </source>
</evidence>
<proteinExistence type="predicted"/>
<accession>A0AAU8JIT4</accession>
<dbReference type="Pfam" id="PF14271">
    <property type="entry name" value="DUF4359"/>
    <property type="match status" value="1"/>
</dbReference>
<dbReference type="InterPro" id="IPR025578">
    <property type="entry name" value="DUF4359"/>
</dbReference>
<dbReference type="AlphaFoldDB" id="A0AAU8JIT4"/>
<protein>
    <submittedName>
        <fullName evidence="1">DUF4359 domain-containing protein</fullName>
    </submittedName>
</protein>
<sequence>MKGLKIVASIGAVGGVGLGVAMAIANPSPEAYNNYAAQQMTQYLNNVACEKVPTGKKPCLSLVQSAQPQISQLISQNTERRNFLLFSIYKTTFNLPLLPTYQFETLGALQNFYIYKQEKL</sequence>
<organism evidence="1">
    <name type="scientific">Planktothricoides raciborskii GIHE-MW2</name>
    <dbReference type="NCBI Taxonomy" id="2792601"/>
    <lineage>
        <taxon>Bacteria</taxon>
        <taxon>Bacillati</taxon>
        <taxon>Cyanobacteriota</taxon>
        <taxon>Cyanophyceae</taxon>
        <taxon>Oscillatoriophycideae</taxon>
        <taxon>Oscillatoriales</taxon>
        <taxon>Oscillatoriaceae</taxon>
        <taxon>Planktothricoides</taxon>
    </lineage>
</organism>
<dbReference type="EMBL" id="CP159837">
    <property type="protein sequence ID" value="XCM38728.1"/>
    <property type="molecule type" value="Genomic_DNA"/>
</dbReference>